<keyword evidence="4 7" id="KW-0812">Transmembrane</keyword>
<feature type="transmembrane region" description="Helical" evidence="7">
    <location>
        <begin position="89"/>
        <end position="105"/>
    </location>
</feature>
<evidence type="ECO:0000256" key="6">
    <source>
        <dbReference type="ARBA" id="ARBA00023136"/>
    </source>
</evidence>
<evidence type="ECO:0000256" key="5">
    <source>
        <dbReference type="ARBA" id="ARBA00022989"/>
    </source>
</evidence>
<proteinExistence type="inferred from homology"/>
<feature type="transmembrane region" description="Helical" evidence="7">
    <location>
        <begin position="18"/>
        <end position="41"/>
    </location>
</feature>
<dbReference type="Pfam" id="PF12036">
    <property type="entry name" value="DUF3522"/>
    <property type="match status" value="1"/>
</dbReference>
<feature type="transmembrane region" description="Helical" evidence="7">
    <location>
        <begin position="194"/>
        <end position="214"/>
    </location>
</feature>
<evidence type="ECO:0000313" key="8">
    <source>
        <dbReference type="EMBL" id="ETV87724.1"/>
    </source>
</evidence>
<comment type="similarity">
    <text evidence="2">Belongs to the TMEM8 family.</text>
</comment>
<evidence type="ECO:0000256" key="4">
    <source>
        <dbReference type="ARBA" id="ARBA00022692"/>
    </source>
</evidence>
<organism evidence="8">
    <name type="scientific">Aphanomyces astaci</name>
    <name type="common">Crayfish plague agent</name>
    <dbReference type="NCBI Taxonomy" id="112090"/>
    <lineage>
        <taxon>Eukaryota</taxon>
        <taxon>Sar</taxon>
        <taxon>Stramenopiles</taxon>
        <taxon>Oomycota</taxon>
        <taxon>Saprolegniomycetes</taxon>
        <taxon>Saprolegniales</taxon>
        <taxon>Verrucalvaceae</taxon>
        <taxon>Aphanomyces</taxon>
    </lineage>
</organism>
<accession>W4H8W9</accession>
<reference evidence="8" key="1">
    <citation type="submission" date="2013-12" db="EMBL/GenBank/DDBJ databases">
        <title>The Genome Sequence of Aphanomyces astaci APO3.</title>
        <authorList>
            <consortium name="The Broad Institute Genomics Platform"/>
            <person name="Russ C."/>
            <person name="Tyler B."/>
            <person name="van West P."/>
            <person name="Dieguez-Uribeondo J."/>
            <person name="Young S.K."/>
            <person name="Zeng Q."/>
            <person name="Gargeya S."/>
            <person name="Fitzgerald M."/>
            <person name="Abouelleil A."/>
            <person name="Alvarado L."/>
            <person name="Chapman S.B."/>
            <person name="Gainer-Dewar J."/>
            <person name="Goldberg J."/>
            <person name="Griggs A."/>
            <person name="Gujja S."/>
            <person name="Hansen M."/>
            <person name="Howarth C."/>
            <person name="Imamovic A."/>
            <person name="Ireland A."/>
            <person name="Larimer J."/>
            <person name="McCowan C."/>
            <person name="Murphy C."/>
            <person name="Pearson M."/>
            <person name="Poon T.W."/>
            <person name="Priest M."/>
            <person name="Roberts A."/>
            <person name="Saif S."/>
            <person name="Shea T."/>
            <person name="Sykes S."/>
            <person name="Wortman J."/>
            <person name="Nusbaum C."/>
            <person name="Birren B."/>
        </authorList>
    </citation>
    <scope>NUCLEOTIDE SEQUENCE [LARGE SCALE GENOMIC DNA]</scope>
    <source>
        <strain evidence="8">APO3</strain>
    </source>
</reference>
<sequence length="233" mass="25899">MSFCVVSSSPLSHLLASMWPSISVVQLCLTGLADLSMLPAIDVIQKNRRHFELYVALLHIAVSLAHNISQSFDIPLFLSVDDWHNMSDVLWIAYFLLLCIHVLGLKDIQHTMILRYVAFSCAWMAKTKDTWTTNTYSTALVSVAITLVVVTRLALRKSLLPIQLTEAGYAVAAGAVAMVLFLSPRIVHMGEVPFFTVVVPTFHLALGTMFYFGWKCVAAPAKLWDDSLTAHFI</sequence>
<protein>
    <submittedName>
        <fullName evidence="8">Uncharacterized protein</fullName>
    </submittedName>
</protein>
<feature type="transmembrane region" description="Helical" evidence="7">
    <location>
        <begin position="53"/>
        <end position="69"/>
    </location>
</feature>
<gene>
    <name evidence="8" type="ORF">H257_01198</name>
</gene>
<feature type="transmembrane region" description="Helical" evidence="7">
    <location>
        <begin position="167"/>
        <end position="187"/>
    </location>
</feature>
<dbReference type="PANTHER" id="PTHR36561:SF1">
    <property type="entry name" value="TRANSMEMBRANE PROTEIN 147"/>
    <property type="match status" value="1"/>
</dbReference>
<keyword evidence="5 7" id="KW-1133">Transmembrane helix</keyword>
<feature type="transmembrane region" description="Helical" evidence="7">
    <location>
        <begin position="136"/>
        <end position="155"/>
    </location>
</feature>
<dbReference type="GO" id="GO:0005886">
    <property type="term" value="C:plasma membrane"/>
    <property type="evidence" value="ECO:0007669"/>
    <property type="project" value="UniProtKB-SubCell"/>
</dbReference>
<dbReference type="OrthoDB" id="193471at2759"/>
<evidence type="ECO:0000256" key="1">
    <source>
        <dbReference type="ARBA" id="ARBA00004651"/>
    </source>
</evidence>
<dbReference type="EMBL" id="KI913115">
    <property type="protein sequence ID" value="ETV87724.1"/>
    <property type="molecule type" value="Genomic_DNA"/>
</dbReference>
<keyword evidence="6 7" id="KW-0472">Membrane</keyword>
<name>W4H8W9_APHAT</name>
<evidence type="ECO:0000256" key="2">
    <source>
        <dbReference type="ARBA" id="ARBA00005542"/>
    </source>
</evidence>
<keyword evidence="3" id="KW-1003">Cell membrane</keyword>
<dbReference type="AlphaFoldDB" id="W4H8W9"/>
<dbReference type="PANTHER" id="PTHR36561">
    <property type="entry name" value="HAEMOLYSIN-III RELATED-RELATED"/>
    <property type="match status" value="1"/>
</dbReference>
<dbReference type="GeneID" id="20803194"/>
<comment type="subcellular location">
    <subcellularLocation>
        <location evidence="1">Cell membrane</location>
        <topology evidence="1">Multi-pass membrane protein</topology>
    </subcellularLocation>
</comment>
<dbReference type="InterPro" id="IPR021910">
    <property type="entry name" value="NGX6/PGAP6/MYMK"/>
</dbReference>
<evidence type="ECO:0000256" key="3">
    <source>
        <dbReference type="ARBA" id="ARBA00022475"/>
    </source>
</evidence>
<dbReference type="VEuPathDB" id="FungiDB:H257_01198"/>
<evidence type="ECO:0000256" key="7">
    <source>
        <dbReference type="SAM" id="Phobius"/>
    </source>
</evidence>
<dbReference type="RefSeq" id="XP_009822587.1">
    <property type="nucleotide sequence ID" value="XM_009824285.1"/>
</dbReference>